<evidence type="ECO:0000256" key="6">
    <source>
        <dbReference type="ARBA" id="ARBA00023242"/>
    </source>
</evidence>
<feature type="compositionally biased region" description="Polar residues" evidence="8">
    <location>
        <begin position="25"/>
        <end position="46"/>
    </location>
</feature>
<proteinExistence type="predicted"/>
<dbReference type="GO" id="GO:0005634">
    <property type="term" value="C:nucleus"/>
    <property type="evidence" value="ECO:0007669"/>
    <property type="project" value="UniProtKB-SubCell"/>
</dbReference>
<keyword evidence="3" id="KW-0677">Repeat</keyword>
<dbReference type="SUPFAM" id="SSF57667">
    <property type="entry name" value="beta-beta-alpha zinc fingers"/>
    <property type="match status" value="1"/>
</dbReference>
<dbReference type="GO" id="GO:0000785">
    <property type="term" value="C:chromatin"/>
    <property type="evidence" value="ECO:0007669"/>
    <property type="project" value="TreeGrafter"/>
</dbReference>
<feature type="compositionally biased region" description="Low complexity" evidence="8">
    <location>
        <begin position="1117"/>
        <end position="1130"/>
    </location>
</feature>
<evidence type="ECO:0000256" key="3">
    <source>
        <dbReference type="ARBA" id="ARBA00022737"/>
    </source>
</evidence>
<dbReference type="InterPro" id="IPR013087">
    <property type="entry name" value="Znf_C2H2_type"/>
</dbReference>
<evidence type="ECO:0000313" key="11">
    <source>
        <dbReference type="Proteomes" id="UP001172159"/>
    </source>
</evidence>
<organism evidence="10 11">
    <name type="scientific">Apiosordaria backusii</name>
    <dbReference type="NCBI Taxonomy" id="314023"/>
    <lineage>
        <taxon>Eukaryota</taxon>
        <taxon>Fungi</taxon>
        <taxon>Dikarya</taxon>
        <taxon>Ascomycota</taxon>
        <taxon>Pezizomycotina</taxon>
        <taxon>Sordariomycetes</taxon>
        <taxon>Sordariomycetidae</taxon>
        <taxon>Sordariales</taxon>
        <taxon>Lasiosphaeriaceae</taxon>
        <taxon>Apiosordaria</taxon>
    </lineage>
</organism>
<sequence length="1250" mass="137517">MEPPGGLPSPSPSSSISGARRMLPMNSNRLQSDGPSLTPSFSSTTEGSMKQVINTLPLSKQGVSAHVCNICKPPKTFTTAEHLSRHQLSHGEPKFPCHGCDRVFHREDLLLSHLDKNEHDHEKVQPPPSVPSQNTQLPTPASSVAPPPSLAGKPRPSFKKSSKPTYAKARDYSFKPLTDLLPTGIRDTKSKTSNKENKPSRSATQKVVSGRAGEPKPPPNSSAKDPKPPLGVIGDDFENDVYDDETDYSDGGSVEGVDVDAFQSKFAETLASDVRKFDADFDKRDGRKLFDSLPDSLVAFALSLGQPGSTQAQRDVMYLVHKFRHDISNRFKGIIEKSIKQRSIQPPGKQDSNSESTSSRIRDWLATGVDDNIGNEPITENASRPPEETHHGNQHRVGVPVPPDKCEYDAVFSSASYKWLLSSIAQTLHRSPSSPLDAINVIGSHIRGAYRDCQKKKLSRRLPSKTHEMYLLADLDLVAFLNDQYTDCASPKSRTELLCTAITLTGFEVDAQALPCAEYIQQTWPITGIYVMNAICSALDSQASCTEKLPDRSEVTANLIQEPIRRRLGIRIKAKGTADFLAEVGEIFGWLTAALRASPDQDQLAWCIPYLHHSGKARNSISEVWEVRFKITKATQGISEDKLGQCWHGMFRNAVIVKGFPIPHRPSRNTGLEIPLHMAAGLMDTPKMHEFLGRYYLKGFSTMLAPVELIGGVVLWHLYHNRSGRRISYCDALNSGSKARISLKELHTSRHIIGWCSEALCMAGDQDANYSIRNSALPFPGREFALEKVSFSVGNFITGGCQFSIGRKDIPLHITKQGYVAKLRWIDQKYLIFWDEEDKRGWLVNGSSALLHLVRASLEHCQSDKFSSEFLFDFKAFKEPATRFRSDSAVDALLDRDNRNLWLYREEKTQEKTIYSSGRLMKQIEKTATYTTLEGKIVEVYESLEKLIDYQAHSAADSKGLNAKPRGSGRLEGWDFKDIAMTKDPVSPRVATLPDYGKTWTSFAKEIRAVALLGRGFGDIIKPNLNTSDLADKPTPSVWHSMPAGKGLLGACLADLKEITESQGTLEILDKLFKSEEVNPDSFPLGGVIFGLHTRLKRSVRGVLPGPSQTVAKDSQDSTSTTSYSDDTSSAPPSLIANRRSAGGLPANADSDPTSQDTLPTTPGICRTPSRSSLGNLAPSIAADDDASPDDDLENTAAGPAGLGLRSIKKLMKRPREDDESQYEDGGGKGGKRRKLMNLVRRAPRDAGPS</sequence>
<dbReference type="PANTHER" id="PTHR40626:SF30">
    <property type="entry name" value="FINGER DOMAIN PROTEIN, PUTATIVE (AFU_ORTHOLOGUE AFUA_4G13600)-RELATED"/>
    <property type="match status" value="1"/>
</dbReference>
<dbReference type="Gene3D" id="3.30.160.60">
    <property type="entry name" value="Classic Zinc Finger"/>
    <property type="match status" value="1"/>
</dbReference>
<accession>A0AA40ASH3</accession>
<protein>
    <recommendedName>
        <fullName evidence="9">C2H2-type domain-containing protein</fullName>
    </recommendedName>
</protein>
<dbReference type="Proteomes" id="UP001172159">
    <property type="component" value="Unassembled WGS sequence"/>
</dbReference>
<feature type="compositionally biased region" description="Pro residues" evidence="8">
    <location>
        <begin position="1"/>
        <end position="11"/>
    </location>
</feature>
<name>A0AA40ASH3_9PEZI</name>
<comment type="subcellular location">
    <subcellularLocation>
        <location evidence="1">Nucleus</location>
    </subcellularLocation>
</comment>
<feature type="region of interest" description="Disordered" evidence="8">
    <location>
        <begin position="338"/>
        <end position="400"/>
    </location>
</feature>
<gene>
    <name evidence="10" type="ORF">B0T21DRAFT_48832</name>
</gene>
<feature type="region of interest" description="Disordered" evidence="8">
    <location>
        <begin position="118"/>
        <end position="254"/>
    </location>
</feature>
<feature type="compositionally biased region" description="Acidic residues" evidence="8">
    <location>
        <begin position="1183"/>
        <end position="1194"/>
    </location>
</feature>
<comment type="caution">
    <text evidence="10">The sequence shown here is derived from an EMBL/GenBank/DDBJ whole genome shotgun (WGS) entry which is preliminary data.</text>
</comment>
<dbReference type="GO" id="GO:0000978">
    <property type="term" value="F:RNA polymerase II cis-regulatory region sequence-specific DNA binding"/>
    <property type="evidence" value="ECO:0007669"/>
    <property type="project" value="InterPro"/>
</dbReference>
<feature type="compositionally biased region" description="Polar residues" evidence="8">
    <location>
        <begin position="1151"/>
        <end position="1161"/>
    </location>
</feature>
<evidence type="ECO:0000256" key="2">
    <source>
        <dbReference type="ARBA" id="ARBA00022723"/>
    </source>
</evidence>
<evidence type="ECO:0000256" key="8">
    <source>
        <dbReference type="SAM" id="MobiDB-lite"/>
    </source>
</evidence>
<feature type="region of interest" description="Disordered" evidence="8">
    <location>
        <begin position="1101"/>
        <end position="1250"/>
    </location>
</feature>
<dbReference type="GO" id="GO:0000981">
    <property type="term" value="F:DNA-binding transcription factor activity, RNA polymerase II-specific"/>
    <property type="evidence" value="ECO:0007669"/>
    <property type="project" value="InterPro"/>
</dbReference>
<feature type="compositionally biased region" description="Basic and acidic residues" evidence="8">
    <location>
        <begin position="186"/>
        <end position="199"/>
    </location>
</feature>
<evidence type="ECO:0000256" key="4">
    <source>
        <dbReference type="ARBA" id="ARBA00022771"/>
    </source>
</evidence>
<evidence type="ECO:0000259" key="9">
    <source>
        <dbReference type="PROSITE" id="PS50157"/>
    </source>
</evidence>
<evidence type="ECO:0000256" key="5">
    <source>
        <dbReference type="ARBA" id="ARBA00022833"/>
    </source>
</evidence>
<dbReference type="EMBL" id="JAUKTV010000012">
    <property type="protein sequence ID" value="KAK0721195.1"/>
    <property type="molecule type" value="Genomic_DNA"/>
</dbReference>
<dbReference type="PROSITE" id="PS00028">
    <property type="entry name" value="ZINC_FINGER_C2H2_1"/>
    <property type="match status" value="1"/>
</dbReference>
<dbReference type="GO" id="GO:0008270">
    <property type="term" value="F:zinc ion binding"/>
    <property type="evidence" value="ECO:0007669"/>
    <property type="project" value="UniProtKB-KW"/>
</dbReference>
<keyword evidence="6" id="KW-0539">Nucleus</keyword>
<reference evidence="10" key="1">
    <citation type="submission" date="2023-06" db="EMBL/GenBank/DDBJ databases">
        <title>Genome-scale phylogeny and comparative genomics of the fungal order Sordariales.</title>
        <authorList>
            <consortium name="Lawrence Berkeley National Laboratory"/>
            <person name="Hensen N."/>
            <person name="Bonometti L."/>
            <person name="Westerberg I."/>
            <person name="Brannstrom I.O."/>
            <person name="Guillou S."/>
            <person name="Cros-Aarteil S."/>
            <person name="Calhoun S."/>
            <person name="Haridas S."/>
            <person name="Kuo A."/>
            <person name="Mondo S."/>
            <person name="Pangilinan J."/>
            <person name="Riley R."/>
            <person name="Labutti K."/>
            <person name="Andreopoulos B."/>
            <person name="Lipzen A."/>
            <person name="Chen C."/>
            <person name="Yanf M."/>
            <person name="Daum C."/>
            <person name="Ng V."/>
            <person name="Clum A."/>
            <person name="Steindorff A."/>
            <person name="Ohm R."/>
            <person name="Martin F."/>
            <person name="Silar P."/>
            <person name="Natvig D."/>
            <person name="Lalanne C."/>
            <person name="Gautier V."/>
            <person name="Ament-Velasquez S.L."/>
            <person name="Kruys A."/>
            <person name="Hutchinson M.I."/>
            <person name="Powell A.J."/>
            <person name="Barry K."/>
            <person name="Miller A.N."/>
            <person name="Grigoriev I.V."/>
            <person name="Debuchy R."/>
            <person name="Gladieux P."/>
            <person name="Thoren M.H."/>
            <person name="Johannesson H."/>
        </authorList>
    </citation>
    <scope>NUCLEOTIDE SEQUENCE</scope>
    <source>
        <strain evidence="10">CBS 540.89</strain>
    </source>
</reference>
<dbReference type="PROSITE" id="PS50157">
    <property type="entry name" value="ZINC_FINGER_C2H2_2"/>
    <property type="match status" value="1"/>
</dbReference>
<keyword evidence="5" id="KW-0862">Zinc</keyword>
<feature type="region of interest" description="Disordered" evidence="8">
    <location>
        <begin position="1"/>
        <end position="46"/>
    </location>
</feature>
<evidence type="ECO:0000313" key="10">
    <source>
        <dbReference type="EMBL" id="KAK0721195.1"/>
    </source>
</evidence>
<dbReference type="AlphaFoldDB" id="A0AA40ASH3"/>
<feature type="domain" description="C2H2-type" evidence="9">
    <location>
        <begin position="95"/>
        <end position="124"/>
    </location>
</feature>
<keyword evidence="11" id="KW-1185">Reference proteome</keyword>
<keyword evidence="2" id="KW-0479">Metal-binding</keyword>
<dbReference type="PANTHER" id="PTHR40626">
    <property type="entry name" value="MIP31509P"/>
    <property type="match status" value="1"/>
</dbReference>
<dbReference type="SMART" id="SM00355">
    <property type="entry name" value="ZnF_C2H2"/>
    <property type="match status" value="2"/>
</dbReference>
<evidence type="ECO:0000256" key="1">
    <source>
        <dbReference type="ARBA" id="ARBA00004123"/>
    </source>
</evidence>
<dbReference type="InterPro" id="IPR051059">
    <property type="entry name" value="VerF-like"/>
</dbReference>
<keyword evidence="4 7" id="KW-0863">Zinc-finger</keyword>
<dbReference type="InterPro" id="IPR036236">
    <property type="entry name" value="Znf_C2H2_sf"/>
</dbReference>
<feature type="compositionally biased region" description="Low complexity" evidence="8">
    <location>
        <begin position="138"/>
        <end position="155"/>
    </location>
</feature>
<feature type="compositionally biased region" description="Acidic residues" evidence="8">
    <location>
        <begin position="235"/>
        <end position="248"/>
    </location>
</feature>
<feature type="compositionally biased region" description="Polar residues" evidence="8">
    <location>
        <begin position="350"/>
        <end position="359"/>
    </location>
</feature>
<evidence type="ECO:0000256" key="7">
    <source>
        <dbReference type="PROSITE-ProRule" id="PRU00042"/>
    </source>
</evidence>